<sequence length="178" mass="20034">MKINFLILVVAFLFFCGCDIQESIDNFTTFNISNTAEFTIPSSSGVNLPIDLGTPNISTSSQQSFENNNTRADLVEDVNLSDLTLTITSPDDRTFSFLESLEIYISNDSEGSTLLAEIENVPDNIGRELELETTGAKLDDYIIEDRYDLRYEVVTRESINYDTDIRADMVFEVRAKVL</sequence>
<evidence type="ECO:0000313" key="2">
    <source>
        <dbReference type="Proteomes" id="UP000193804"/>
    </source>
</evidence>
<keyword evidence="2" id="KW-1185">Reference proteome</keyword>
<dbReference type="STRING" id="1028.SAMN05661096_01650"/>
<dbReference type="EMBL" id="FXAW01000003">
    <property type="protein sequence ID" value="SMG27706.1"/>
    <property type="molecule type" value="Genomic_DNA"/>
</dbReference>
<name>A0A1X7JIE3_9BACT</name>
<proteinExistence type="predicted"/>
<reference evidence="2" key="1">
    <citation type="submission" date="2017-04" db="EMBL/GenBank/DDBJ databases">
        <authorList>
            <person name="Varghese N."/>
            <person name="Submissions S."/>
        </authorList>
    </citation>
    <scope>NUCLEOTIDE SEQUENCE [LARGE SCALE GENOMIC DNA]</scope>
    <source>
        <strain evidence="2">DSM 4125</strain>
    </source>
</reference>
<evidence type="ECO:0000313" key="1">
    <source>
        <dbReference type="EMBL" id="SMG27706.1"/>
    </source>
</evidence>
<protein>
    <submittedName>
        <fullName evidence="1">Uncharacterized protein</fullName>
    </submittedName>
</protein>
<organism evidence="1 2">
    <name type="scientific">Marivirga sericea</name>
    <dbReference type="NCBI Taxonomy" id="1028"/>
    <lineage>
        <taxon>Bacteria</taxon>
        <taxon>Pseudomonadati</taxon>
        <taxon>Bacteroidota</taxon>
        <taxon>Cytophagia</taxon>
        <taxon>Cytophagales</taxon>
        <taxon>Marivirgaceae</taxon>
        <taxon>Marivirga</taxon>
    </lineage>
</organism>
<dbReference type="AlphaFoldDB" id="A0A1X7JIE3"/>
<dbReference type="Proteomes" id="UP000193804">
    <property type="component" value="Unassembled WGS sequence"/>
</dbReference>
<dbReference type="PROSITE" id="PS51257">
    <property type="entry name" value="PROKAR_LIPOPROTEIN"/>
    <property type="match status" value="1"/>
</dbReference>
<dbReference type="RefSeq" id="WP_085516584.1">
    <property type="nucleotide sequence ID" value="NZ_FXAW01000003.1"/>
</dbReference>
<accession>A0A1X7JIE3</accession>
<dbReference type="OrthoDB" id="672279at2"/>
<gene>
    <name evidence="1" type="ORF">SAMN05661096_01650</name>
</gene>